<evidence type="ECO:0000256" key="2">
    <source>
        <dbReference type="ARBA" id="ARBA00019418"/>
    </source>
</evidence>
<accession>Q0G7N1</accession>
<dbReference type="Proteomes" id="UP000004310">
    <property type="component" value="Unassembled WGS sequence"/>
</dbReference>
<sequence>MSVGPGLESGPLSQATIAEPFVLVADHPYLGTQISKRRGRNAMRTGSERSSEDLDTRRKKALFRSWHRGTREMDLVFGRFADAEIATLSDEDMDHYEALMLAPDPEIFKWVSGEKAVPGNYDTPVFRRIKEFYTRFDVENLSLAEKGA</sequence>
<evidence type="ECO:0000256" key="4">
    <source>
        <dbReference type="SAM" id="MobiDB-lite"/>
    </source>
</evidence>
<dbReference type="PANTHER" id="PTHR12469">
    <property type="entry name" value="PROTEIN EMI5 HOMOLOG, MITOCHONDRIAL"/>
    <property type="match status" value="1"/>
</dbReference>
<keyword evidence="3" id="KW-0143">Chaperone</keyword>
<dbReference type="STRING" id="217511.GCA_001463845_01718"/>
<feature type="compositionally biased region" description="Basic and acidic residues" evidence="4">
    <location>
        <begin position="46"/>
        <end position="56"/>
    </location>
</feature>
<evidence type="ECO:0000313" key="5">
    <source>
        <dbReference type="EMBL" id="EAU42333.1"/>
    </source>
</evidence>
<dbReference type="InterPro" id="IPR005631">
    <property type="entry name" value="SDH"/>
</dbReference>
<dbReference type="HOGENOM" id="CLU_1756156_0_0_5"/>
<comment type="similarity">
    <text evidence="1">Belongs to the SdhE FAD assembly factor family.</text>
</comment>
<dbReference type="GO" id="GO:0006099">
    <property type="term" value="P:tricarboxylic acid cycle"/>
    <property type="evidence" value="ECO:0007669"/>
    <property type="project" value="TreeGrafter"/>
</dbReference>
<dbReference type="InterPro" id="IPR036714">
    <property type="entry name" value="SDH_sf"/>
</dbReference>
<feature type="region of interest" description="Disordered" evidence="4">
    <location>
        <begin position="34"/>
        <end position="56"/>
    </location>
</feature>
<organism evidence="5 6">
    <name type="scientific">Fulvimarina pelagi HTCC2506</name>
    <dbReference type="NCBI Taxonomy" id="314231"/>
    <lineage>
        <taxon>Bacteria</taxon>
        <taxon>Pseudomonadati</taxon>
        <taxon>Pseudomonadota</taxon>
        <taxon>Alphaproteobacteria</taxon>
        <taxon>Hyphomicrobiales</taxon>
        <taxon>Aurantimonadaceae</taxon>
        <taxon>Fulvimarina</taxon>
    </lineage>
</organism>
<dbReference type="eggNOG" id="COG2938">
    <property type="taxonomic scope" value="Bacteria"/>
</dbReference>
<dbReference type="EMBL" id="AATP01000001">
    <property type="protein sequence ID" value="EAU42333.1"/>
    <property type="molecule type" value="Genomic_DNA"/>
</dbReference>
<keyword evidence="6" id="KW-1185">Reference proteome</keyword>
<dbReference type="PANTHER" id="PTHR12469:SF2">
    <property type="entry name" value="SUCCINATE DEHYDROGENASE ASSEMBLY FACTOR 2, MITOCHONDRIAL"/>
    <property type="match status" value="1"/>
</dbReference>
<name>Q0G7N1_9HYPH</name>
<dbReference type="SUPFAM" id="SSF109910">
    <property type="entry name" value="YgfY-like"/>
    <property type="match status" value="1"/>
</dbReference>
<proteinExistence type="inferred from homology"/>
<evidence type="ECO:0000313" key="6">
    <source>
        <dbReference type="Proteomes" id="UP000004310"/>
    </source>
</evidence>
<gene>
    <name evidence="5" type="ORF">FP2506_05826</name>
</gene>
<evidence type="ECO:0000256" key="1">
    <source>
        <dbReference type="ARBA" id="ARBA00008571"/>
    </source>
</evidence>
<dbReference type="Gene3D" id="1.10.150.250">
    <property type="entry name" value="Flavinator of succinate dehydrogenase"/>
    <property type="match status" value="1"/>
</dbReference>
<dbReference type="Pfam" id="PF03937">
    <property type="entry name" value="Sdh5"/>
    <property type="match status" value="1"/>
</dbReference>
<protein>
    <recommendedName>
        <fullName evidence="2">FAD assembly factor SdhE</fullName>
    </recommendedName>
</protein>
<dbReference type="AlphaFoldDB" id="Q0G7N1"/>
<evidence type="ECO:0000256" key="3">
    <source>
        <dbReference type="ARBA" id="ARBA00023186"/>
    </source>
</evidence>
<reference evidence="5 6" key="1">
    <citation type="journal article" date="2010" name="J. Bacteriol.">
        <title>Genome sequence of Fulvimarina pelagi HTCC2506T, a Mn(II)-oxidizing alphaproteobacterium possessing an aerobic anoxygenic photosynthetic gene cluster and Xanthorhodopsin.</title>
        <authorList>
            <person name="Kang I."/>
            <person name="Oh H.M."/>
            <person name="Lim S.I."/>
            <person name="Ferriera S."/>
            <person name="Giovannoni S.J."/>
            <person name="Cho J.C."/>
        </authorList>
    </citation>
    <scope>NUCLEOTIDE SEQUENCE [LARGE SCALE GENOMIC DNA]</scope>
    <source>
        <strain evidence="5 6">HTCC2506</strain>
    </source>
</reference>
<comment type="caution">
    <text evidence="5">The sequence shown here is derived from an EMBL/GenBank/DDBJ whole genome shotgun (WGS) entry which is preliminary data.</text>
</comment>